<evidence type="ECO:0000256" key="2">
    <source>
        <dbReference type="ARBA" id="ARBA00010313"/>
    </source>
</evidence>
<gene>
    <name evidence="8" type="ORF">T265_15230</name>
</gene>
<evidence type="ECO:0000256" key="4">
    <source>
        <dbReference type="ARBA" id="ARBA00023187"/>
    </source>
</evidence>
<dbReference type="OrthoDB" id="3366661at2759"/>
<dbReference type="GO" id="GO:0016556">
    <property type="term" value="P:mRNA modification"/>
    <property type="evidence" value="ECO:0007669"/>
    <property type="project" value="InterPro"/>
</dbReference>
<feature type="compositionally biased region" description="Polar residues" evidence="7">
    <location>
        <begin position="1"/>
        <end position="12"/>
    </location>
</feature>
<accession>A0A074Z1L8</accession>
<evidence type="ECO:0000256" key="7">
    <source>
        <dbReference type="SAM" id="MobiDB-lite"/>
    </source>
</evidence>
<dbReference type="AlphaFoldDB" id="A0A074Z1L8"/>
<evidence type="ECO:0000256" key="3">
    <source>
        <dbReference type="ARBA" id="ARBA00022664"/>
    </source>
</evidence>
<name>A0A074Z1L8_OPIVI</name>
<evidence type="ECO:0000256" key="5">
    <source>
        <dbReference type="ARBA" id="ARBA00023242"/>
    </source>
</evidence>
<dbReference type="GO" id="GO:0005634">
    <property type="term" value="C:nucleus"/>
    <property type="evidence" value="ECO:0007669"/>
    <property type="project" value="UniProtKB-SubCell"/>
</dbReference>
<dbReference type="GO" id="GO:0000381">
    <property type="term" value="P:regulation of alternative mRNA splicing, via spliceosome"/>
    <property type="evidence" value="ECO:0007669"/>
    <property type="project" value="InterPro"/>
</dbReference>
<dbReference type="Pfam" id="PF17098">
    <property type="entry name" value="Wtap"/>
    <property type="match status" value="1"/>
</dbReference>
<feature type="non-terminal residue" evidence="8">
    <location>
        <position position="556"/>
    </location>
</feature>
<feature type="region of interest" description="Disordered" evidence="7">
    <location>
        <begin position="500"/>
        <end position="556"/>
    </location>
</feature>
<feature type="region of interest" description="Disordered" evidence="7">
    <location>
        <begin position="142"/>
        <end position="182"/>
    </location>
</feature>
<dbReference type="PANTHER" id="PTHR15217">
    <property type="entry name" value="WILMS' TUMOR 1-ASSOCIATING PROTEIN"/>
    <property type="match status" value="1"/>
</dbReference>
<evidence type="ECO:0000313" key="8">
    <source>
        <dbReference type="EMBL" id="KER20878.1"/>
    </source>
</evidence>
<protein>
    <submittedName>
        <fullName evidence="8">Uncharacterized protein</fullName>
    </submittedName>
</protein>
<evidence type="ECO:0000256" key="6">
    <source>
        <dbReference type="SAM" id="Coils"/>
    </source>
</evidence>
<feature type="compositionally biased region" description="Polar residues" evidence="7">
    <location>
        <begin position="150"/>
        <end position="182"/>
    </location>
</feature>
<organism evidence="8 9">
    <name type="scientific">Opisthorchis viverrini</name>
    <name type="common">Southeast Asian liver fluke</name>
    <dbReference type="NCBI Taxonomy" id="6198"/>
    <lineage>
        <taxon>Eukaryota</taxon>
        <taxon>Metazoa</taxon>
        <taxon>Spiralia</taxon>
        <taxon>Lophotrochozoa</taxon>
        <taxon>Platyhelminthes</taxon>
        <taxon>Trematoda</taxon>
        <taxon>Digenea</taxon>
        <taxon>Opisthorchiida</taxon>
        <taxon>Opisthorchiata</taxon>
        <taxon>Opisthorchiidae</taxon>
        <taxon>Opisthorchis</taxon>
    </lineage>
</organism>
<proteinExistence type="inferred from homology"/>
<feature type="coiled-coil region" evidence="6">
    <location>
        <begin position="245"/>
        <end position="295"/>
    </location>
</feature>
<comment type="similarity">
    <text evidence="2">Belongs to the fl(2)d family.</text>
</comment>
<dbReference type="GO" id="GO:0008380">
    <property type="term" value="P:RNA splicing"/>
    <property type="evidence" value="ECO:0007669"/>
    <property type="project" value="UniProtKB-KW"/>
</dbReference>
<evidence type="ECO:0000256" key="1">
    <source>
        <dbReference type="ARBA" id="ARBA00004123"/>
    </source>
</evidence>
<dbReference type="GeneID" id="20329395"/>
<dbReference type="InterPro" id="IPR033757">
    <property type="entry name" value="WTAP"/>
</dbReference>
<dbReference type="KEGG" id="ovi:T265_15230"/>
<evidence type="ECO:0000313" key="9">
    <source>
        <dbReference type="Proteomes" id="UP000054324"/>
    </source>
</evidence>
<keyword evidence="6" id="KW-0175">Coiled coil</keyword>
<dbReference type="RefSeq" id="XP_009175380.1">
    <property type="nucleotide sequence ID" value="XM_009177116.1"/>
</dbReference>
<feature type="compositionally biased region" description="Polar residues" evidence="7">
    <location>
        <begin position="23"/>
        <end position="33"/>
    </location>
</feature>
<reference evidence="8 9" key="1">
    <citation type="submission" date="2013-11" db="EMBL/GenBank/DDBJ databases">
        <title>Opisthorchis viverrini - life in the bile duct.</title>
        <authorList>
            <person name="Young N.D."/>
            <person name="Nagarajan N."/>
            <person name="Lin S.J."/>
            <person name="Korhonen P.K."/>
            <person name="Jex A.R."/>
            <person name="Hall R.S."/>
            <person name="Safavi-Hemami H."/>
            <person name="Kaewkong W."/>
            <person name="Bertrand D."/>
            <person name="Gao S."/>
            <person name="Seet Q."/>
            <person name="Wongkham S."/>
            <person name="Teh B.T."/>
            <person name="Wongkham C."/>
            <person name="Intapan P.M."/>
            <person name="Maleewong W."/>
            <person name="Yang X."/>
            <person name="Hu M."/>
            <person name="Wang Z."/>
            <person name="Hofmann A."/>
            <person name="Sternberg P.W."/>
            <person name="Tan P."/>
            <person name="Wang J."/>
            <person name="Gasser R.B."/>
        </authorList>
    </citation>
    <scope>NUCLEOTIDE SEQUENCE [LARGE SCALE GENOMIC DNA]</scope>
</reference>
<dbReference type="PANTHER" id="PTHR15217:SF0">
    <property type="entry name" value="PRE-MRNA-SPLICING REGULATOR WTAP"/>
    <property type="match status" value="1"/>
</dbReference>
<keyword evidence="4" id="KW-0508">mRNA splicing</keyword>
<dbReference type="GO" id="GO:0006397">
    <property type="term" value="P:mRNA processing"/>
    <property type="evidence" value="ECO:0007669"/>
    <property type="project" value="UniProtKB-KW"/>
</dbReference>
<sequence length="556" mass="60735">MDVGQHLSTTHPNFRESVEVDGSPSNLGTSENTRGVDDEAHRISSLEIAIEKVTAERDQLKATLREQQRAVEALESCIIAKTDTKEKELRHFLAPRPILSDSESPPVQQPVSTIAPILSTVPAVRPVPTLIGGTTKCADGLLGPAHLPSTGPSATHTGTTNLSSRSDSRKLTNGPSALSNESDGGVPLYSKVFIDSCVNLVLARLRRAQNNCHALVATSQTDLQSFTFTQNSQNGKRIMMRVRVLEQENEELANVRRTGRTARLETEIALRQKFLQDLKQTYSDMEYLVEEVENETEFIGNSLLVLQHRLNLARATAQVLAAELETVVPGKALELLQQANWFPFEEASPGDEQSLCGVATEFDDYDDKHHSCDAVQSTHVETSCRGQSPNHSVDEPSVSAVDSVHELTNHSAKRRKDSFSGNTDCNHIVSDSPEAHLLPTKRSRTLEHQMTTPHAQSHLSPENRPTIPVDGPQRTFTSSHDCDAAKEAYSLRTSELCVDSAAPSSPSATTLNRNQHSCPMSSVPSPRKHSKQSLSDPLHDTDVPSNGRTAGVRDLA</sequence>
<feature type="compositionally biased region" description="Polar residues" evidence="7">
    <location>
        <begin position="448"/>
        <end position="460"/>
    </location>
</feature>
<keyword evidence="5" id="KW-0539">Nucleus</keyword>
<keyword evidence="3" id="KW-0507">mRNA processing</keyword>
<dbReference type="Proteomes" id="UP000054324">
    <property type="component" value="Unassembled WGS sequence"/>
</dbReference>
<dbReference type="STRING" id="6198.A0A074Z1L8"/>
<dbReference type="EMBL" id="KL597013">
    <property type="protein sequence ID" value="KER20878.1"/>
    <property type="molecule type" value="Genomic_DNA"/>
</dbReference>
<feature type="coiled-coil region" evidence="6">
    <location>
        <begin position="43"/>
        <end position="77"/>
    </location>
</feature>
<comment type="subcellular location">
    <subcellularLocation>
        <location evidence="1">Nucleus</location>
    </subcellularLocation>
</comment>
<feature type="compositionally biased region" description="Polar residues" evidence="7">
    <location>
        <begin position="509"/>
        <end position="524"/>
    </location>
</feature>
<feature type="region of interest" description="Disordered" evidence="7">
    <location>
        <begin position="409"/>
        <end position="479"/>
    </location>
</feature>
<keyword evidence="9" id="KW-1185">Reference proteome</keyword>
<feature type="region of interest" description="Disordered" evidence="7">
    <location>
        <begin position="1"/>
        <end position="36"/>
    </location>
</feature>
<dbReference type="CTD" id="20329395"/>